<accession>A0A5B7G5Y5</accession>
<proteinExistence type="predicted"/>
<keyword evidence="2" id="KW-1185">Reference proteome</keyword>
<dbReference type="Proteomes" id="UP000324222">
    <property type="component" value="Unassembled WGS sequence"/>
</dbReference>
<evidence type="ECO:0000313" key="1">
    <source>
        <dbReference type="EMBL" id="MPC52885.1"/>
    </source>
</evidence>
<protein>
    <submittedName>
        <fullName evidence="1">Uncharacterized protein</fullName>
    </submittedName>
</protein>
<gene>
    <name evidence="1" type="ORF">E2C01_046764</name>
</gene>
<organism evidence="1 2">
    <name type="scientific">Portunus trituberculatus</name>
    <name type="common">Swimming crab</name>
    <name type="synonym">Neptunus trituberculatus</name>
    <dbReference type="NCBI Taxonomy" id="210409"/>
    <lineage>
        <taxon>Eukaryota</taxon>
        <taxon>Metazoa</taxon>
        <taxon>Ecdysozoa</taxon>
        <taxon>Arthropoda</taxon>
        <taxon>Crustacea</taxon>
        <taxon>Multicrustacea</taxon>
        <taxon>Malacostraca</taxon>
        <taxon>Eumalacostraca</taxon>
        <taxon>Eucarida</taxon>
        <taxon>Decapoda</taxon>
        <taxon>Pleocyemata</taxon>
        <taxon>Brachyura</taxon>
        <taxon>Eubrachyura</taxon>
        <taxon>Portunoidea</taxon>
        <taxon>Portunidae</taxon>
        <taxon>Portuninae</taxon>
        <taxon>Portunus</taxon>
    </lineage>
</organism>
<comment type="caution">
    <text evidence="1">The sequence shown here is derived from an EMBL/GenBank/DDBJ whole genome shotgun (WGS) entry which is preliminary data.</text>
</comment>
<dbReference type="EMBL" id="VSRR010011222">
    <property type="protein sequence ID" value="MPC52885.1"/>
    <property type="molecule type" value="Genomic_DNA"/>
</dbReference>
<sequence length="60" mass="6256">MQPLEDLKGTCEALYTTLSSLPASVTTLTATGYFVTKILDADPSATCDAVKVTAMGVSTR</sequence>
<evidence type="ECO:0000313" key="2">
    <source>
        <dbReference type="Proteomes" id="UP000324222"/>
    </source>
</evidence>
<dbReference type="AlphaFoldDB" id="A0A5B7G5Y5"/>
<name>A0A5B7G5Y5_PORTR</name>
<reference evidence="1 2" key="1">
    <citation type="submission" date="2019-05" db="EMBL/GenBank/DDBJ databases">
        <title>Another draft genome of Portunus trituberculatus and its Hox gene families provides insights of decapod evolution.</title>
        <authorList>
            <person name="Jeong J.-H."/>
            <person name="Song I."/>
            <person name="Kim S."/>
            <person name="Choi T."/>
            <person name="Kim D."/>
            <person name="Ryu S."/>
            <person name="Kim W."/>
        </authorList>
    </citation>
    <scope>NUCLEOTIDE SEQUENCE [LARGE SCALE GENOMIC DNA]</scope>
    <source>
        <tissue evidence="1">Muscle</tissue>
    </source>
</reference>